<evidence type="ECO:0000256" key="8">
    <source>
        <dbReference type="ARBA" id="ARBA00022955"/>
    </source>
</evidence>
<dbReference type="GO" id="GO:0006694">
    <property type="term" value="P:steroid biosynthetic process"/>
    <property type="evidence" value="ECO:0007669"/>
    <property type="project" value="UniProtKB-KW"/>
</dbReference>
<feature type="domain" description="Nudix hydrolase" evidence="13">
    <location>
        <begin position="161"/>
        <end position="311"/>
    </location>
</feature>
<evidence type="ECO:0000256" key="4">
    <source>
        <dbReference type="ARBA" id="ARBA00012057"/>
    </source>
</evidence>
<dbReference type="NCBIfam" id="TIGR02150">
    <property type="entry name" value="IPP_isom_1"/>
    <property type="match status" value="1"/>
</dbReference>
<gene>
    <name evidence="14" type="primary">IDI1</name>
    <name evidence="14" type="ORF">JDV02_007623</name>
</gene>
<dbReference type="SUPFAM" id="SSF55811">
    <property type="entry name" value="Nudix"/>
    <property type="match status" value="1"/>
</dbReference>
<dbReference type="FunFam" id="3.90.79.10:FF:000012">
    <property type="entry name" value="Isopentenyl-diphosphate Delta-isomerase 1"/>
    <property type="match status" value="1"/>
</dbReference>
<comment type="pathway">
    <text evidence="2">Isoprenoid biosynthesis; dimethylallyl diphosphate biosynthesis; dimethylallyl diphosphate from isopentenyl diphosphate: step 1/1.</text>
</comment>
<keyword evidence="8" id="KW-0752">Steroid biosynthesis</keyword>
<dbReference type="InterPro" id="IPR000086">
    <property type="entry name" value="NUDIX_hydrolase_dom"/>
</dbReference>
<dbReference type="GO" id="GO:0009240">
    <property type="term" value="P:isopentenyl diphosphate biosynthetic process"/>
    <property type="evidence" value="ECO:0007669"/>
    <property type="project" value="TreeGrafter"/>
</dbReference>
<dbReference type="AlphaFoldDB" id="A0A9Q8VDW5"/>
<dbReference type="PANTHER" id="PTHR10885">
    <property type="entry name" value="ISOPENTENYL-DIPHOSPHATE DELTA-ISOMERASE"/>
    <property type="match status" value="1"/>
</dbReference>
<dbReference type="RefSeq" id="XP_047845132.1">
    <property type="nucleotide sequence ID" value="XM_047989133.1"/>
</dbReference>
<keyword evidence="9" id="KW-0443">Lipid metabolism</keyword>
<dbReference type="GO" id="GO:0046872">
    <property type="term" value="F:metal ion binding"/>
    <property type="evidence" value="ECO:0007669"/>
    <property type="project" value="UniProtKB-KW"/>
</dbReference>
<keyword evidence="10" id="KW-0414">Isoprene biosynthesis</keyword>
<accession>A0A9Q8VDW5</accession>
<comment type="cofactor">
    <cofactor evidence="1">
        <name>Mg(2+)</name>
        <dbReference type="ChEBI" id="CHEBI:18420"/>
    </cofactor>
</comment>
<evidence type="ECO:0000256" key="7">
    <source>
        <dbReference type="ARBA" id="ARBA00022842"/>
    </source>
</evidence>
<dbReference type="CDD" id="cd02885">
    <property type="entry name" value="NUDIX_IPP_Isomerase"/>
    <property type="match status" value="1"/>
</dbReference>
<evidence type="ECO:0000256" key="11">
    <source>
        <dbReference type="ARBA" id="ARBA00023235"/>
    </source>
</evidence>
<sequence length="341" mass="38001">MPFDARAAARDLKGLGGPADFGGAPLRCQLGGGPRGESWLFKLPLDPIVVGTSHHIAQVDCCLLDSCNPPPIAALPTPSFAMSTTTTTTTTAAAPAQPMTAETILRLFPDIDTNDDALSGHDEEQIRLMDEMCIVTDDNDLPVGKASKKICHLMTNIDKGLLHRAFSVFLFNDKNELLLQQRASEKITFPDMWTNTCCSHPLSVSGETGSTLPDAVEGAKRAAQRKLDHELGIKKEQVPLDDFRFLTRIHYKAPSDGKWGEHEVDYILFIKANVDLNINPNEVQATQYVSADKLKQLFDDPSLKFTPWFKLICNSMLFEWWEHLDSGLDKYMNEQEIRRML</sequence>
<comment type="similarity">
    <text evidence="3">Belongs to the IPP isomerase type 1 family.</text>
</comment>
<dbReference type="EMBL" id="CP086360">
    <property type="protein sequence ID" value="UNI21651.1"/>
    <property type="molecule type" value="Genomic_DNA"/>
</dbReference>
<evidence type="ECO:0000256" key="3">
    <source>
        <dbReference type="ARBA" id="ARBA00007579"/>
    </source>
</evidence>
<evidence type="ECO:0000313" key="14">
    <source>
        <dbReference type="EMBL" id="UNI21651.1"/>
    </source>
</evidence>
<dbReference type="InterPro" id="IPR011876">
    <property type="entry name" value="IsopentenylPP_isomerase_typ1"/>
</dbReference>
<dbReference type="Proteomes" id="UP000829364">
    <property type="component" value="Chromosome 7"/>
</dbReference>
<organism evidence="14 15">
    <name type="scientific">Purpureocillium takamizusanense</name>
    <dbReference type="NCBI Taxonomy" id="2060973"/>
    <lineage>
        <taxon>Eukaryota</taxon>
        <taxon>Fungi</taxon>
        <taxon>Dikarya</taxon>
        <taxon>Ascomycota</taxon>
        <taxon>Pezizomycotina</taxon>
        <taxon>Sordariomycetes</taxon>
        <taxon>Hypocreomycetidae</taxon>
        <taxon>Hypocreales</taxon>
        <taxon>Ophiocordycipitaceae</taxon>
        <taxon>Purpureocillium</taxon>
    </lineage>
</organism>
<evidence type="ECO:0000256" key="6">
    <source>
        <dbReference type="ARBA" id="ARBA00022723"/>
    </source>
</evidence>
<dbReference type="GeneID" id="72069571"/>
<evidence type="ECO:0000259" key="13">
    <source>
        <dbReference type="PROSITE" id="PS51462"/>
    </source>
</evidence>
<evidence type="ECO:0000256" key="2">
    <source>
        <dbReference type="ARBA" id="ARBA00004826"/>
    </source>
</evidence>
<dbReference type="Pfam" id="PF00293">
    <property type="entry name" value="NUDIX"/>
    <property type="match status" value="1"/>
</dbReference>
<dbReference type="GO" id="GO:0004452">
    <property type="term" value="F:isopentenyl-diphosphate delta-isomerase activity"/>
    <property type="evidence" value="ECO:0007669"/>
    <property type="project" value="UniProtKB-EC"/>
</dbReference>
<evidence type="ECO:0000313" key="15">
    <source>
        <dbReference type="Proteomes" id="UP000829364"/>
    </source>
</evidence>
<dbReference type="KEGG" id="ptkz:JDV02_007623"/>
<dbReference type="PANTHER" id="PTHR10885:SF0">
    <property type="entry name" value="ISOPENTENYL-DIPHOSPHATE DELTA-ISOMERASE"/>
    <property type="match status" value="1"/>
</dbReference>
<keyword evidence="11 14" id="KW-0413">Isomerase</keyword>
<evidence type="ECO:0000256" key="1">
    <source>
        <dbReference type="ARBA" id="ARBA00001946"/>
    </source>
</evidence>
<comment type="catalytic activity">
    <reaction evidence="12">
        <text>isopentenyl diphosphate = dimethylallyl diphosphate</text>
        <dbReference type="Rhea" id="RHEA:23284"/>
        <dbReference type="ChEBI" id="CHEBI:57623"/>
        <dbReference type="ChEBI" id="CHEBI:128769"/>
        <dbReference type="EC" id="5.3.3.2"/>
    </reaction>
    <physiologicalReaction direction="left-to-right" evidence="12">
        <dbReference type="Rhea" id="RHEA:23285"/>
    </physiologicalReaction>
</comment>
<evidence type="ECO:0000256" key="12">
    <source>
        <dbReference type="ARBA" id="ARBA00029294"/>
    </source>
</evidence>
<dbReference type="OrthoDB" id="510307at2759"/>
<keyword evidence="5" id="KW-0444">Lipid biosynthesis</keyword>
<dbReference type="EC" id="5.3.3.2" evidence="4"/>
<name>A0A9Q8VDW5_9HYPO</name>
<dbReference type="Gene3D" id="3.90.79.10">
    <property type="entry name" value="Nucleoside Triphosphate Pyrophosphohydrolase"/>
    <property type="match status" value="1"/>
</dbReference>
<reference evidence="14" key="1">
    <citation type="submission" date="2021-11" db="EMBL/GenBank/DDBJ databases">
        <title>Purpureocillium_takamizusanense_genome.</title>
        <authorList>
            <person name="Nguyen N.-H."/>
        </authorList>
    </citation>
    <scope>NUCLEOTIDE SEQUENCE</scope>
    <source>
        <strain evidence="14">PT3</strain>
    </source>
</reference>
<evidence type="ECO:0000256" key="10">
    <source>
        <dbReference type="ARBA" id="ARBA00023229"/>
    </source>
</evidence>
<keyword evidence="7" id="KW-0460">Magnesium</keyword>
<proteinExistence type="inferred from homology"/>
<evidence type="ECO:0000256" key="9">
    <source>
        <dbReference type="ARBA" id="ARBA00023098"/>
    </source>
</evidence>
<dbReference type="PROSITE" id="PS51462">
    <property type="entry name" value="NUDIX"/>
    <property type="match status" value="1"/>
</dbReference>
<dbReference type="GO" id="GO:0005737">
    <property type="term" value="C:cytoplasm"/>
    <property type="evidence" value="ECO:0007669"/>
    <property type="project" value="TreeGrafter"/>
</dbReference>
<protein>
    <recommendedName>
        <fullName evidence="4">isopentenyl-diphosphate Delta-isomerase</fullName>
        <ecNumber evidence="4">5.3.3.2</ecNumber>
    </recommendedName>
</protein>
<keyword evidence="6" id="KW-0479">Metal-binding</keyword>
<dbReference type="InterPro" id="IPR015797">
    <property type="entry name" value="NUDIX_hydrolase-like_dom_sf"/>
</dbReference>
<evidence type="ECO:0000256" key="5">
    <source>
        <dbReference type="ARBA" id="ARBA00022516"/>
    </source>
</evidence>
<keyword evidence="15" id="KW-1185">Reference proteome</keyword>